<feature type="domain" description="TF-B3" evidence="6">
    <location>
        <begin position="4"/>
        <end position="97"/>
    </location>
</feature>
<keyword evidence="4" id="KW-0804">Transcription</keyword>
<dbReference type="STRING" id="542762.A0A4S4ELK3"/>
<dbReference type="GO" id="GO:0003677">
    <property type="term" value="F:DNA binding"/>
    <property type="evidence" value="ECO:0007669"/>
    <property type="project" value="UniProtKB-KW"/>
</dbReference>
<dbReference type="EMBL" id="SDRB02003692">
    <property type="protein sequence ID" value="THG17122.1"/>
    <property type="molecule type" value="Genomic_DNA"/>
</dbReference>
<reference evidence="7 8" key="1">
    <citation type="journal article" date="2018" name="Proc. Natl. Acad. Sci. U.S.A.">
        <title>Draft genome sequence of Camellia sinensis var. sinensis provides insights into the evolution of the tea genome and tea quality.</title>
        <authorList>
            <person name="Wei C."/>
            <person name="Yang H."/>
            <person name="Wang S."/>
            <person name="Zhao J."/>
            <person name="Liu C."/>
            <person name="Gao L."/>
            <person name="Xia E."/>
            <person name="Lu Y."/>
            <person name="Tai Y."/>
            <person name="She G."/>
            <person name="Sun J."/>
            <person name="Cao H."/>
            <person name="Tong W."/>
            <person name="Gao Q."/>
            <person name="Li Y."/>
            <person name="Deng W."/>
            <person name="Jiang X."/>
            <person name="Wang W."/>
            <person name="Chen Q."/>
            <person name="Zhang S."/>
            <person name="Li H."/>
            <person name="Wu J."/>
            <person name="Wang P."/>
            <person name="Li P."/>
            <person name="Shi C."/>
            <person name="Zheng F."/>
            <person name="Jian J."/>
            <person name="Huang B."/>
            <person name="Shan D."/>
            <person name="Shi M."/>
            <person name="Fang C."/>
            <person name="Yue Y."/>
            <person name="Li F."/>
            <person name="Li D."/>
            <person name="Wei S."/>
            <person name="Han B."/>
            <person name="Jiang C."/>
            <person name="Yin Y."/>
            <person name="Xia T."/>
            <person name="Zhang Z."/>
            <person name="Bennetzen J.L."/>
            <person name="Zhao S."/>
            <person name="Wan X."/>
        </authorList>
    </citation>
    <scope>NUCLEOTIDE SEQUENCE [LARGE SCALE GENOMIC DNA]</scope>
    <source>
        <strain evidence="8">cv. Shuchazao</strain>
        <tissue evidence="7">Leaf</tissue>
    </source>
</reference>
<evidence type="ECO:0000256" key="2">
    <source>
        <dbReference type="ARBA" id="ARBA00023015"/>
    </source>
</evidence>
<organism evidence="7 8">
    <name type="scientific">Camellia sinensis var. sinensis</name>
    <name type="common">China tea</name>
    <dbReference type="NCBI Taxonomy" id="542762"/>
    <lineage>
        <taxon>Eukaryota</taxon>
        <taxon>Viridiplantae</taxon>
        <taxon>Streptophyta</taxon>
        <taxon>Embryophyta</taxon>
        <taxon>Tracheophyta</taxon>
        <taxon>Spermatophyta</taxon>
        <taxon>Magnoliopsida</taxon>
        <taxon>eudicotyledons</taxon>
        <taxon>Gunneridae</taxon>
        <taxon>Pentapetalae</taxon>
        <taxon>asterids</taxon>
        <taxon>Ericales</taxon>
        <taxon>Theaceae</taxon>
        <taxon>Camellia</taxon>
    </lineage>
</organism>
<evidence type="ECO:0000313" key="7">
    <source>
        <dbReference type="EMBL" id="THG17122.1"/>
    </source>
</evidence>
<proteinExistence type="predicted"/>
<dbReference type="PANTHER" id="PTHR31391">
    <property type="entry name" value="B3 DOMAIN-CONTAINING PROTEIN OS11G0197600-RELATED"/>
    <property type="match status" value="1"/>
</dbReference>
<keyword evidence="5" id="KW-0539">Nucleus</keyword>
<gene>
    <name evidence="7" type="ORF">TEA_008200</name>
</gene>
<dbReference type="Proteomes" id="UP000306102">
    <property type="component" value="Unassembled WGS sequence"/>
</dbReference>
<dbReference type="SUPFAM" id="SSF101936">
    <property type="entry name" value="DNA-binding pseudobarrel domain"/>
    <property type="match status" value="2"/>
</dbReference>
<dbReference type="CDD" id="cd10017">
    <property type="entry name" value="B3_DNA"/>
    <property type="match status" value="1"/>
</dbReference>
<sequence>MNYWFKKALSRSDATKTILEVPRDAANLPQKNKEVMLVQDQTGERWKFTVAIKKDKRKRLQGQWGRFTKAHGLMEGVVVTFYFNPTRNLYSVEFERQLLSGWRITSSEGSYEKKLSQEDFTGTLDIPLTATYSLDENNQPIMVVWDQTDKHWEFQTTIGGGDGSKRMLEREKWLEFVNHNQLEVGETLKLRYFPTRSSYSAECEGPNRIPTLQLYH</sequence>
<evidence type="ECO:0000256" key="1">
    <source>
        <dbReference type="ARBA" id="ARBA00004123"/>
    </source>
</evidence>
<evidence type="ECO:0000256" key="5">
    <source>
        <dbReference type="ARBA" id="ARBA00023242"/>
    </source>
</evidence>
<keyword evidence="8" id="KW-1185">Reference proteome</keyword>
<comment type="subcellular location">
    <subcellularLocation>
        <location evidence="1">Nucleus</location>
    </subcellularLocation>
</comment>
<dbReference type="Gene3D" id="2.40.330.10">
    <property type="entry name" value="DNA-binding pseudobarrel domain"/>
    <property type="match status" value="2"/>
</dbReference>
<dbReference type="SMART" id="SM01019">
    <property type="entry name" value="B3"/>
    <property type="match status" value="2"/>
</dbReference>
<comment type="caution">
    <text evidence="7">The sequence shown here is derived from an EMBL/GenBank/DDBJ whole genome shotgun (WGS) entry which is preliminary data.</text>
</comment>
<accession>A0A4S4ELK3</accession>
<dbReference type="Pfam" id="PF02362">
    <property type="entry name" value="B3"/>
    <property type="match status" value="1"/>
</dbReference>
<protein>
    <recommendedName>
        <fullName evidence="6">TF-B3 domain-containing protein</fullName>
    </recommendedName>
</protein>
<dbReference type="InterPro" id="IPR015300">
    <property type="entry name" value="DNA-bd_pseudobarrel_sf"/>
</dbReference>
<evidence type="ECO:0000256" key="3">
    <source>
        <dbReference type="ARBA" id="ARBA00023125"/>
    </source>
</evidence>
<keyword evidence="3" id="KW-0238">DNA-binding</keyword>
<evidence type="ECO:0000313" key="8">
    <source>
        <dbReference type="Proteomes" id="UP000306102"/>
    </source>
</evidence>
<evidence type="ECO:0000256" key="4">
    <source>
        <dbReference type="ARBA" id="ARBA00023163"/>
    </source>
</evidence>
<dbReference type="InterPro" id="IPR044837">
    <property type="entry name" value="REM16-like"/>
</dbReference>
<keyword evidence="2" id="KW-0805">Transcription regulation</keyword>
<dbReference type="AlphaFoldDB" id="A0A4S4ELK3"/>
<name>A0A4S4ELK3_CAMSN</name>
<dbReference type="InterPro" id="IPR003340">
    <property type="entry name" value="B3_DNA-bd"/>
</dbReference>
<evidence type="ECO:0000259" key="6">
    <source>
        <dbReference type="PROSITE" id="PS50863"/>
    </source>
</evidence>
<dbReference type="PROSITE" id="PS50863">
    <property type="entry name" value="B3"/>
    <property type="match status" value="1"/>
</dbReference>
<dbReference type="GO" id="GO:0005634">
    <property type="term" value="C:nucleus"/>
    <property type="evidence" value="ECO:0007669"/>
    <property type="project" value="UniProtKB-SubCell"/>
</dbReference>
<dbReference type="PANTHER" id="PTHR31391:SF4">
    <property type="entry name" value="B3 DOMAIN-CONTAINING PROTEIN OS03G0184500"/>
    <property type="match status" value="1"/>
</dbReference>